<dbReference type="AlphaFoldDB" id="A0A2T0UL81"/>
<dbReference type="GO" id="GO:0005975">
    <property type="term" value="P:carbohydrate metabolic process"/>
    <property type="evidence" value="ECO:0007669"/>
    <property type="project" value="UniProtKB-ARBA"/>
</dbReference>
<gene>
    <name evidence="2" type="ORF">B0I28_105404</name>
</gene>
<comment type="caution">
    <text evidence="2">The sequence shown here is derived from an EMBL/GenBank/DDBJ whole genome shotgun (WGS) entry which is preliminary data.</text>
</comment>
<feature type="region of interest" description="Disordered" evidence="1">
    <location>
        <begin position="113"/>
        <end position="150"/>
    </location>
</feature>
<dbReference type="PROSITE" id="PS51257">
    <property type="entry name" value="PROKAR_LIPOPROTEIN"/>
    <property type="match status" value="1"/>
</dbReference>
<sequence>MLKKLTAPLAVGALILAGCGGTDPGGDGPSVSIEQPAEGDELTAPFTVVVESSEELGTTESGNHHVHLYFDGDDGTYEVIESGNGEEYEVSADSPVLEGLEPGEHTLNVSLRNADHSAAGAEDEVTVTIGDGTGGGGGDEDEDDGGGYGY</sequence>
<evidence type="ECO:0000313" key="2">
    <source>
        <dbReference type="EMBL" id="PRY58689.1"/>
    </source>
</evidence>
<dbReference type="RefSeq" id="WP_106364746.1">
    <property type="nucleotide sequence ID" value="NZ_PVTJ01000005.1"/>
</dbReference>
<protein>
    <recommendedName>
        <fullName evidence="4">DUF4399 domain-containing protein</fullName>
    </recommendedName>
</protein>
<name>A0A2T0UL81_9ACTN</name>
<dbReference type="Gene3D" id="2.60.40.10">
    <property type="entry name" value="Immunoglobulins"/>
    <property type="match status" value="1"/>
</dbReference>
<dbReference type="Pfam" id="PF17957">
    <property type="entry name" value="Big_7"/>
    <property type="match status" value="1"/>
</dbReference>
<dbReference type="OrthoDB" id="5149366at2"/>
<organism evidence="2 3">
    <name type="scientific">Glycomyces artemisiae</name>
    <dbReference type="NCBI Taxonomy" id="1076443"/>
    <lineage>
        <taxon>Bacteria</taxon>
        <taxon>Bacillati</taxon>
        <taxon>Actinomycetota</taxon>
        <taxon>Actinomycetes</taxon>
        <taxon>Glycomycetales</taxon>
        <taxon>Glycomycetaceae</taxon>
        <taxon>Glycomyces</taxon>
    </lineage>
</organism>
<reference evidence="2 3" key="1">
    <citation type="submission" date="2018-03" db="EMBL/GenBank/DDBJ databases">
        <title>Genomic Encyclopedia of Type Strains, Phase III (KMG-III): the genomes of soil and plant-associated and newly described type strains.</title>
        <authorList>
            <person name="Whitman W."/>
        </authorList>
    </citation>
    <scope>NUCLEOTIDE SEQUENCE [LARGE SCALE GENOMIC DNA]</scope>
    <source>
        <strain evidence="2 3">CGMCC 4.7067</strain>
    </source>
</reference>
<accession>A0A2T0UL81</accession>
<keyword evidence="3" id="KW-1185">Reference proteome</keyword>
<evidence type="ECO:0000256" key="1">
    <source>
        <dbReference type="SAM" id="MobiDB-lite"/>
    </source>
</evidence>
<evidence type="ECO:0008006" key="4">
    <source>
        <dbReference type="Google" id="ProtNLM"/>
    </source>
</evidence>
<proteinExistence type="predicted"/>
<dbReference type="Proteomes" id="UP000238176">
    <property type="component" value="Unassembled WGS sequence"/>
</dbReference>
<dbReference type="InterPro" id="IPR013783">
    <property type="entry name" value="Ig-like_fold"/>
</dbReference>
<dbReference type="EMBL" id="PVTJ01000005">
    <property type="protein sequence ID" value="PRY58689.1"/>
    <property type="molecule type" value="Genomic_DNA"/>
</dbReference>
<feature type="compositionally biased region" description="Acidic residues" evidence="1">
    <location>
        <begin position="138"/>
        <end position="150"/>
    </location>
</feature>
<evidence type="ECO:0000313" key="3">
    <source>
        <dbReference type="Proteomes" id="UP000238176"/>
    </source>
</evidence>